<accession>A0AAD6NM07</accession>
<evidence type="ECO:0000313" key="3">
    <source>
        <dbReference type="Proteomes" id="UP001221413"/>
    </source>
</evidence>
<keyword evidence="3" id="KW-1185">Reference proteome</keyword>
<proteinExistence type="predicted"/>
<organism evidence="2 3">
    <name type="scientific">Drechslerella dactyloides</name>
    <name type="common">Nematode-trapping fungus</name>
    <name type="synonym">Arthrobotrys dactyloides</name>
    <dbReference type="NCBI Taxonomy" id="74499"/>
    <lineage>
        <taxon>Eukaryota</taxon>
        <taxon>Fungi</taxon>
        <taxon>Dikarya</taxon>
        <taxon>Ascomycota</taxon>
        <taxon>Pezizomycotina</taxon>
        <taxon>Orbiliomycetes</taxon>
        <taxon>Orbiliales</taxon>
        <taxon>Orbiliaceae</taxon>
        <taxon>Drechslerella</taxon>
    </lineage>
</organism>
<dbReference type="Proteomes" id="UP001221413">
    <property type="component" value="Unassembled WGS sequence"/>
</dbReference>
<evidence type="ECO:0000313" key="2">
    <source>
        <dbReference type="EMBL" id="KAJ6263454.1"/>
    </source>
</evidence>
<feature type="compositionally biased region" description="Gly residues" evidence="1">
    <location>
        <begin position="347"/>
        <end position="357"/>
    </location>
</feature>
<protein>
    <submittedName>
        <fullName evidence="2">Uncharacterized protein</fullName>
    </submittedName>
</protein>
<gene>
    <name evidence="2" type="ORF">Dda_2018</name>
</gene>
<feature type="region of interest" description="Disordered" evidence="1">
    <location>
        <begin position="313"/>
        <end position="377"/>
    </location>
</feature>
<comment type="caution">
    <text evidence="2">The sequence shown here is derived from an EMBL/GenBank/DDBJ whole genome shotgun (WGS) entry which is preliminary data.</text>
</comment>
<feature type="compositionally biased region" description="Polar residues" evidence="1">
    <location>
        <begin position="333"/>
        <end position="343"/>
    </location>
</feature>
<sequence length="377" mass="41620">MPPIFLNAPKPRDAAQQAEWDRIGNQKLAEDTARLKHYIQAMEADTARHKDNWQIQKFIMKAAVAYAGESRTWEHCNCQFCIEFRYFRESNGIEGVGSTLWNDPLYSAGRKHLDRATLEQCPCSFCKNLAMRDLTVYKENYASYTTASDLKQPIYYEDSLALDPRATAPGFSPPERNAKPLYNVAAPEFYPSGNTGASSSYSYTTPATYSYNDPVEQPPVANYYQAGAAYDYTSQYTAAATDQYAAPATSQYASYPVGYNEGLGFAQVPVGNYQGDSGYGTASYPTIDSEYAQTATASSGSGSDVFYPVGAGAAKANRRDKTVRPPPGLPVPSNRQRMRNQQAYDRGNGGNGGGGGSHRSDRYPPHDYHSNDSRHYY</sequence>
<feature type="compositionally biased region" description="Basic and acidic residues" evidence="1">
    <location>
        <begin position="358"/>
        <end position="377"/>
    </location>
</feature>
<dbReference type="EMBL" id="JAQGDS010000002">
    <property type="protein sequence ID" value="KAJ6263454.1"/>
    <property type="molecule type" value="Genomic_DNA"/>
</dbReference>
<dbReference type="AlphaFoldDB" id="A0AAD6NM07"/>
<reference evidence="2" key="1">
    <citation type="submission" date="2023-01" db="EMBL/GenBank/DDBJ databases">
        <title>The chitinases involved in constricting ring structure development in the nematode-trapping fungus Drechslerella dactyloides.</title>
        <authorList>
            <person name="Wang R."/>
            <person name="Zhang L."/>
            <person name="Tang P."/>
            <person name="Li S."/>
            <person name="Liang L."/>
        </authorList>
    </citation>
    <scope>NUCLEOTIDE SEQUENCE</scope>
    <source>
        <strain evidence="2">YMF1.00031</strain>
    </source>
</reference>
<evidence type="ECO:0000256" key="1">
    <source>
        <dbReference type="SAM" id="MobiDB-lite"/>
    </source>
</evidence>
<name>A0AAD6NM07_DREDA</name>